<feature type="signal peptide" evidence="2">
    <location>
        <begin position="1"/>
        <end position="21"/>
    </location>
</feature>
<dbReference type="KEGG" id="pzh:CX676_16885"/>
<feature type="region of interest" description="Disordered" evidence="1">
    <location>
        <begin position="163"/>
        <end position="198"/>
    </location>
</feature>
<evidence type="ECO:0000256" key="2">
    <source>
        <dbReference type="SAM" id="SignalP"/>
    </source>
</evidence>
<reference evidence="3 4" key="1">
    <citation type="journal article" date="2013" name="Antonie Van Leeuwenhoek">
        <title>Paracoccus zhejiangensis sp. nov., isolated from activated sludge in wastewater-treatment system.</title>
        <authorList>
            <person name="Wu Z.G."/>
            <person name="Zhang D.F."/>
            <person name="Liu Y.L."/>
            <person name="Wang F."/>
            <person name="Jiang X."/>
            <person name="Li C."/>
            <person name="Li S.P."/>
            <person name="Hong Q."/>
            <person name="Li W.J."/>
        </authorList>
    </citation>
    <scope>NUCLEOTIDE SEQUENCE [LARGE SCALE GENOMIC DNA]</scope>
    <source>
        <strain evidence="3 4">J6</strain>
    </source>
</reference>
<dbReference type="RefSeq" id="WP_101753591.1">
    <property type="nucleotide sequence ID" value="NZ_CP025430.1"/>
</dbReference>
<dbReference type="PROSITE" id="PS51257">
    <property type="entry name" value="PROKAR_LIPOPROTEIN"/>
    <property type="match status" value="1"/>
</dbReference>
<evidence type="ECO:0000313" key="4">
    <source>
        <dbReference type="Proteomes" id="UP000234530"/>
    </source>
</evidence>
<organism evidence="3 4">
    <name type="scientific">Paracoccus zhejiangensis</name>
    <dbReference type="NCBI Taxonomy" id="1077935"/>
    <lineage>
        <taxon>Bacteria</taxon>
        <taxon>Pseudomonadati</taxon>
        <taxon>Pseudomonadota</taxon>
        <taxon>Alphaproteobacteria</taxon>
        <taxon>Rhodobacterales</taxon>
        <taxon>Paracoccaceae</taxon>
        <taxon>Paracoccus</taxon>
    </lineage>
</organism>
<dbReference type="EMBL" id="CP025430">
    <property type="protein sequence ID" value="AUH65617.1"/>
    <property type="molecule type" value="Genomic_DNA"/>
</dbReference>
<dbReference type="InterPro" id="IPR009576">
    <property type="entry name" value="Biofilm_formation_YgiB"/>
</dbReference>
<evidence type="ECO:0000256" key="1">
    <source>
        <dbReference type="SAM" id="MobiDB-lite"/>
    </source>
</evidence>
<gene>
    <name evidence="3" type="ORF">CX676_16885</name>
</gene>
<sequence length="198" mass="19946">MRKRSAHVSLAILGAAAFGLAGCKSQETDASAFPDEASCVAAADQGSLFFTAEDCKTAFAEAQANHLETAPRYDSLEVCEEQHGVGNCGGDPAAQQSGGGMGSIFMPLMMGYLLGSALGGSRGVMSQPLSRTANGGFATPSGDTRLATNNGTGKMQAGAFTKAPTTMGQPPMSRAQVAQRGGFGQTATSRSGGARVGG</sequence>
<dbReference type="AlphaFoldDB" id="A0A2H5F262"/>
<evidence type="ECO:0008006" key="5">
    <source>
        <dbReference type="Google" id="ProtNLM"/>
    </source>
</evidence>
<keyword evidence="2" id="KW-0732">Signal</keyword>
<feature type="chain" id="PRO_5014114766" description="DUF1190 domain-containing protein" evidence="2">
    <location>
        <begin position="22"/>
        <end position="198"/>
    </location>
</feature>
<proteinExistence type="predicted"/>
<accession>A0A2H5F262</accession>
<keyword evidence="4" id="KW-1185">Reference proteome</keyword>
<dbReference type="Pfam" id="PF06693">
    <property type="entry name" value="DUF1190"/>
    <property type="match status" value="1"/>
</dbReference>
<dbReference type="OrthoDB" id="8160435at2"/>
<evidence type="ECO:0000313" key="3">
    <source>
        <dbReference type="EMBL" id="AUH65617.1"/>
    </source>
</evidence>
<dbReference type="Proteomes" id="UP000234530">
    <property type="component" value="Chromosome"/>
</dbReference>
<protein>
    <recommendedName>
        <fullName evidence="5">DUF1190 domain-containing protein</fullName>
    </recommendedName>
</protein>
<name>A0A2H5F262_9RHOB</name>